<feature type="non-terminal residue" evidence="2">
    <location>
        <position position="1"/>
    </location>
</feature>
<proteinExistence type="predicted"/>
<keyword evidence="3" id="KW-1185">Reference proteome</keyword>
<feature type="compositionally biased region" description="Basic and acidic residues" evidence="1">
    <location>
        <begin position="86"/>
        <end position="101"/>
    </location>
</feature>
<dbReference type="Proteomes" id="UP001239994">
    <property type="component" value="Unassembled WGS sequence"/>
</dbReference>
<evidence type="ECO:0000313" key="3">
    <source>
        <dbReference type="Proteomes" id="UP001239994"/>
    </source>
</evidence>
<sequence>SMFPGQKMSPAKAVTMKDYENVSERSPGPKPGAGLTHLSVTATPPEMQGGSSAPYGPVRKILPSRKHAPRSLRTLKPHGPVPLAASERHRVARADRVPCSD</sequence>
<feature type="region of interest" description="Disordered" evidence="1">
    <location>
        <begin position="1"/>
        <end position="101"/>
    </location>
</feature>
<gene>
    <name evidence="2" type="ORF">P4O66_021040</name>
</gene>
<name>A0AAD8ZQL1_9TELE</name>
<evidence type="ECO:0000256" key="1">
    <source>
        <dbReference type="SAM" id="MobiDB-lite"/>
    </source>
</evidence>
<reference evidence="2" key="1">
    <citation type="submission" date="2023-03" db="EMBL/GenBank/DDBJ databases">
        <title>Electrophorus voltai genome.</title>
        <authorList>
            <person name="Bian C."/>
        </authorList>
    </citation>
    <scope>NUCLEOTIDE SEQUENCE</scope>
    <source>
        <strain evidence="2">CB-2022</strain>
        <tissue evidence="2">Muscle</tissue>
    </source>
</reference>
<comment type="caution">
    <text evidence="2">The sequence shown here is derived from an EMBL/GenBank/DDBJ whole genome shotgun (WGS) entry which is preliminary data.</text>
</comment>
<organism evidence="2 3">
    <name type="scientific">Electrophorus voltai</name>
    <dbReference type="NCBI Taxonomy" id="2609070"/>
    <lineage>
        <taxon>Eukaryota</taxon>
        <taxon>Metazoa</taxon>
        <taxon>Chordata</taxon>
        <taxon>Craniata</taxon>
        <taxon>Vertebrata</taxon>
        <taxon>Euteleostomi</taxon>
        <taxon>Actinopterygii</taxon>
        <taxon>Neopterygii</taxon>
        <taxon>Teleostei</taxon>
        <taxon>Ostariophysi</taxon>
        <taxon>Gymnotiformes</taxon>
        <taxon>Gymnotoidei</taxon>
        <taxon>Gymnotidae</taxon>
        <taxon>Electrophorus</taxon>
    </lineage>
</organism>
<protein>
    <submittedName>
        <fullName evidence="2">Uncharacterized protein</fullName>
    </submittedName>
</protein>
<dbReference type="AlphaFoldDB" id="A0AAD8ZQL1"/>
<evidence type="ECO:0000313" key="2">
    <source>
        <dbReference type="EMBL" id="KAK1803624.1"/>
    </source>
</evidence>
<feature type="compositionally biased region" description="Basic residues" evidence="1">
    <location>
        <begin position="62"/>
        <end position="76"/>
    </location>
</feature>
<accession>A0AAD8ZQL1</accession>
<dbReference type="EMBL" id="JAROKS010000005">
    <property type="protein sequence ID" value="KAK1803624.1"/>
    <property type="molecule type" value="Genomic_DNA"/>
</dbReference>